<evidence type="ECO:0000313" key="1">
    <source>
        <dbReference type="EMBL" id="RAK36457.1"/>
    </source>
</evidence>
<proteinExistence type="predicted"/>
<comment type="caution">
    <text evidence="1">The sequence shown here is derived from an EMBL/GenBank/DDBJ whole genome shotgun (WGS) entry which is preliminary data.</text>
</comment>
<protein>
    <submittedName>
        <fullName evidence="1">Uncharacterized protein</fullName>
    </submittedName>
</protein>
<sequence length="84" mass="9732">MSPETTLARLADEFLAAMNRHGVHIDRPVVEQEMRERIDAIAEVLRLDTQTVLRDHAQDGWGRQMAAAAIEQIRQDRLLDINWR</sequence>
<dbReference type="AlphaFoldDB" id="A0A327Z9S0"/>
<keyword evidence="2" id="KW-1185">Reference proteome</keyword>
<gene>
    <name evidence="1" type="ORF">B0I29_10846</name>
</gene>
<name>A0A327Z9S0_9ACTN</name>
<evidence type="ECO:0000313" key="2">
    <source>
        <dbReference type="Proteomes" id="UP000249341"/>
    </source>
</evidence>
<dbReference type="EMBL" id="QLMJ01000008">
    <property type="protein sequence ID" value="RAK36457.1"/>
    <property type="molecule type" value="Genomic_DNA"/>
</dbReference>
<accession>A0A327Z9S0</accession>
<reference evidence="1 2" key="1">
    <citation type="submission" date="2018-06" db="EMBL/GenBank/DDBJ databases">
        <title>Genomic Encyclopedia of Type Strains, Phase III (KMG-III): the genomes of soil and plant-associated and newly described type strains.</title>
        <authorList>
            <person name="Whitman W."/>
        </authorList>
    </citation>
    <scope>NUCLEOTIDE SEQUENCE [LARGE SCALE GENOMIC DNA]</scope>
    <source>
        <strain evidence="1 2">CGMCC 4.7090</strain>
    </source>
</reference>
<organism evidence="1 2">
    <name type="scientific">Actinoplanes lutulentus</name>
    <dbReference type="NCBI Taxonomy" id="1287878"/>
    <lineage>
        <taxon>Bacteria</taxon>
        <taxon>Bacillati</taxon>
        <taxon>Actinomycetota</taxon>
        <taxon>Actinomycetes</taxon>
        <taxon>Micromonosporales</taxon>
        <taxon>Micromonosporaceae</taxon>
        <taxon>Actinoplanes</taxon>
    </lineage>
</organism>
<dbReference type="Proteomes" id="UP000249341">
    <property type="component" value="Unassembled WGS sequence"/>
</dbReference>
<dbReference type="RefSeq" id="WP_111650298.1">
    <property type="nucleotide sequence ID" value="NZ_JACHWI010000007.1"/>
</dbReference>
<dbReference type="OrthoDB" id="3298214at2"/>